<sequence length="160" mass="17103">MSISRLIGLGLLLILPSLAFAQQTAFGSGQVDPDQPVEVESDELKVSETDGTAEFLGNVVIVQGEMRLAAPRVLVVYDEEGERIKRLEATGGVTLVSGEDAAEAQRADYDIDGGQVVMTGDVLLVQGKSTLESQRMVVDLNGGTAQMEGRVRTILNQKKD</sequence>
<evidence type="ECO:0000313" key="7">
    <source>
        <dbReference type="Proteomes" id="UP000612855"/>
    </source>
</evidence>
<dbReference type="AlphaFoldDB" id="A0A917EIE7"/>
<dbReference type="PANTHER" id="PTHR36504:SF1">
    <property type="entry name" value="LIPOPOLYSACCHARIDE EXPORT SYSTEM PROTEIN LPTA"/>
    <property type="match status" value="1"/>
</dbReference>
<feature type="domain" description="Organic solvent tolerance-like N-terminal" evidence="5">
    <location>
        <begin position="38"/>
        <end position="141"/>
    </location>
</feature>
<dbReference type="GO" id="GO:0017089">
    <property type="term" value="F:glycolipid transfer activity"/>
    <property type="evidence" value="ECO:0007669"/>
    <property type="project" value="TreeGrafter"/>
</dbReference>
<dbReference type="RefSeq" id="WP_188479098.1">
    <property type="nucleotide sequence ID" value="NZ_BMFJ01000002.1"/>
</dbReference>
<protein>
    <submittedName>
        <fullName evidence="6">Organic solvent tolerance protein OstA</fullName>
    </submittedName>
</protein>
<dbReference type="InterPro" id="IPR052037">
    <property type="entry name" value="LPS_export_LptA"/>
</dbReference>
<evidence type="ECO:0000313" key="6">
    <source>
        <dbReference type="EMBL" id="GGE44674.1"/>
    </source>
</evidence>
<proteinExistence type="predicted"/>
<dbReference type="InterPro" id="IPR014340">
    <property type="entry name" value="LptA"/>
</dbReference>
<dbReference type="GO" id="GO:0009279">
    <property type="term" value="C:cell outer membrane"/>
    <property type="evidence" value="ECO:0007669"/>
    <property type="project" value="TreeGrafter"/>
</dbReference>
<dbReference type="PANTHER" id="PTHR36504">
    <property type="entry name" value="LIPOPOLYSACCHARIDE EXPORT SYSTEM PROTEIN LPTA"/>
    <property type="match status" value="1"/>
</dbReference>
<dbReference type="Pfam" id="PF03968">
    <property type="entry name" value="LptD_N"/>
    <property type="match status" value="1"/>
</dbReference>
<dbReference type="NCBIfam" id="TIGR03002">
    <property type="entry name" value="outer_YhbN_LptA"/>
    <property type="match status" value="1"/>
</dbReference>
<feature type="signal peptide" evidence="4">
    <location>
        <begin position="1"/>
        <end position="21"/>
    </location>
</feature>
<keyword evidence="2 4" id="KW-0732">Signal</keyword>
<keyword evidence="3" id="KW-0574">Periplasm</keyword>
<comment type="caution">
    <text evidence="6">The sequence shown here is derived from an EMBL/GenBank/DDBJ whole genome shotgun (WGS) entry which is preliminary data.</text>
</comment>
<reference evidence="7" key="1">
    <citation type="journal article" date="2019" name="Int. J. Syst. Evol. Microbiol.">
        <title>The Global Catalogue of Microorganisms (GCM) 10K type strain sequencing project: providing services to taxonomists for standard genome sequencing and annotation.</title>
        <authorList>
            <consortium name="The Broad Institute Genomics Platform"/>
            <consortium name="The Broad Institute Genome Sequencing Center for Infectious Disease"/>
            <person name="Wu L."/>
            <person name="Ma J."/>
        </authorList>
    </citation>
    <scope>NUCLEOTIDE SEQUENCE [LARGE SCALE GENOMIC DNA]</scope>
    <source>
        <strain evidence="7">CGMCC 1.12664</strain>
    </source>
</reference>
<gene>
    <name evidence="6" type="ORF">GCM10011360_34930</name>
</gene>
<keyword evidence="7" id="KW-1185">Reference proteome</keyword>
<accession>A0A917EIE7</accession>
<name>A0A917EIE7_9RHOB</name>
<evidence type="ECO:0000256" key="4">
    <source>
        <dbReference type="SAM" id="SignalP"/>
    </source>
</evidence>
<evidence type="ECO:0000256" key="3">
    <source>
        <dbReference type="ARBA" id="ARBA00022764"/>
    </source>
</evidence>
<organism evidence="6 7">
    <name type="scientific">Primorskyibacter flagellatus</name>
    <dbReference type="NCBI Taxonomy" id="1387277"/>
    <lineage>
        <taxon>Bacteria</taxon>
        <taxon>Pseudomonadati</taxon>
        <taxon>Pseudomonadota</taxon>
        <taxon>Alphaproteobacteria</taxon>
        <taxon>Rhodobacterales</taxon>
        <taxon>Roseobacteraceae</taxon>
        <taxon>Primorskyibacter</taxon>
    </lineage>
</organism>
<dbReference type="GO" id="GO:0015920">
    <property type="term" value="P:lipopolysaccharide transport"/>
    <property type="evidence" value="ECO:0007669"/>
    <property type="project" value="InterPro"/>
</dbReference>
<dbReference type="Proteomes" id="UP000612855">
    <property type="component" value="Unassembled WGS sequence"/>
</dbReference>
<keyword evidence="1" id="KW-0813">Transport</keyword>
<feature type="chain" id="PRO_5037847666" evidence="4">
    <location>
        <begin position="22"/>
        <end position="160"/>
    </location>
</feature>
<evidence type="ECO:0000256" key="1">
    <source>
        <dbReference type="ARBA" id="ARBA00022448"/>
    </source>
</evidence>
<dbReference type="Gene3D" id="2.60.450.10">
    <property type="entry name" value="Lipopolysaccharide (LPS) transport protein A like domain"/>
    <property type="match status" value="1"/>
</dbReference>
<dbReference type="GO" id="GO:0030288">
    <property type="term" value="C:outer membrane-bounded periplasmic space"/>
    <property type="evidence" value="ECO:0007669"/>
    <property type="project" value="TreeGrafter"/>
</dbReference>
<evidence type="ECO:0000256" key="2">
    <source>
        <dbReference type="ARBA" id="ARBA00022729"/>
    </source>
</evidence>
<dbReference type="InterPro" id="IPR005653">
    <property type="entry name" value="OstA-like_N"/>
</dbReference>
<evidence type="ECO:0000259" key="5">
    <source>
        <dbReference type="Pfam" id="PF03968"/>
    </source>
</evidence>
<dbReference type="GO" id="GO:0001530">
    <property type="term" value="F:lipopolysaccharide binding"/>
    <property type="evidence" value="ECO:0007669"/>
    <property type="project" value="InterPro"/>
</dbReference>
<dbReference type="EMBL" id="BMFJ01000002">
    <property type="protein sequence ID" value="GGE44674.1"/>
    <property type="molecule type" value="Genomic_DNA"/>
</dbReference>